<sequence>MIIIVGLVAAALTGHGRAALTAVTLAMLAVAAEELLRAALRYWLRAV</sequence>
<name>A0ABZ1MPD4_STREF</name>
<dbReference type="EMBL" id="CP108341">
    <property type="protein sequence ID" value="WTW28790.1"/>
    <property type="molecule type" value="Genomic_DNA"/>
</dbReference>
<evidence type="ECO:0000313" key="2">
    <source>
        <dbReference type="Proteomes" id="UP001621512"/>
    </source>
</evidence>
<accession>A0ABZ1MPD4</accession>
<proteinExistence type="predicted"/>
<dbReference type="Proteomes" id="UP001621512">
    <property type="component" value="Chromosome"/>
</dbReference>
<keyword evidence="2" id="KW-1185">Reference proteome</keyword>
<evidence type="ECO:0000313" key="1">
    <source>
        <dbReference type="EMBL" id="WTW28790.1"/>
    </source>
</evidence>
<reference evidence="1 2" key="1">
    <citation type="submission" date="2022-10" db="EMBL/GenBank/DDBJ databases">
        <title>The complete genomes of actinobacterial strains from the NBC collection.</title>
        <authorList>
            <person name="Joergensen T.S."/>
            <person name="Alvarez Arevalo M."/>
            <person name="Sterndorff E.B."/>
            <person name="Faurdal D."/>
            <person name="Vuksanovic O."/>
            <person name="Mourched A.-S."/>
            <person name="Charusanti P."/>
            <person name="Shaw S."/>
            <person name="Blin K."/>
            <person name="Weber T."/>
        </authorList>
    </citation>
    <scope>NUCLEOTIDE SEQUENCE [LARGE SCALE GENOMIC DNA]</scope>
    <source>
        <strain evidence="1 2">NBC_00017</strain>
    </source>
</reference>
<dbReference type="RefSeq" id="WP_405506709.1">
    <property type="nucleotide sequence ID" value="NZ_CP108341.1"/>
</dbReference>
<gene>
    <name evidence="1" type="ORF">OHU35_23275</name>
</gene>
<organism evidence="1 2">
    <name type="scientific">Streptomyces purpurascens</name>
    <dbReference type="NCBI Taxonomy" id="1924"/>
    <lineage>
        <taxon>Bacteria</taxon>
        <taxon>Bacillati</taxon>
        <taxon>Actinomycetota</taxon>
        <taxon>Actinomycetes</taxon>
        <taxon>Kitasatosporales</taxon>
        <taxon>Streptomycetaceae</taxon>
        <taxon>Streptomyces</taxon>
    </lineage>
</organism>
<protein>
    <submittedName>
        <fullName evidence="1">Uncharacterized protein</fullName>
    </submittedName>
</protein>